<evidence type="ECO:0000313" key="1">
    <source>
        <dbReference type="EMBL" id="CQR73876.1"/>
    </source>
</evidence>
<protein>
    <submittedName>
        <fullName evidence="1">Siderophore biosynthesis non-ribosomal peptide synthetase modules</fullName>
    </submittedName>
</protein>
<dbReference type="AlphaFoldDB" id="A0A0U1L2K2"/>
<dbReference type="EMBL" id="CTRP01000014">
    <property type="protein sequence ID" value="CQR73876.1"/>
    <property type="molecule type" value="Genomic_DNA"/>
</dbReference>
<gene>
    <name evidence="1" type="ORF">SpAn4DRAFT_0338</name>
</gene>
<dbReference type="RefSeq" id="WP_258955141.1">
    <property type="nucleotide sequence ID" value="NZ_CTRP01000014.1"/>
</dbReference>
<proteinExistence type="predicted"/>
<organism evidence="1 2">
    <name type="scientific">Sporomusa ovata</name>
    <dbReference type="NCBI Taxonomy" id="2378"/>
    <lineage>
        <taxon>Bacteria</taxon>
        <taxon>Bacillati</taxon>
        <taxon>Bacillota</taxon>
        <taxon>Negativicutes</taxon>
        <taxon>Selenomonadales</taxon>
        <taxon>Sporomusaceae</taxon>
        <taxon>Sporomusa</taxon>
    </lineage>
</organism>
<dbReference type="InterPro" id="IPR029058">
    <property type="entry name" value="AB_hydrolase_fold"/>
</dbReference>
<keyword evidence="2" id="KW-1185">Reference proteome</keyword>
<dbReference type="Gene3D" id="3.40.50.1820">
    <property type="entry name" value="alpha/beta hydrolase"/>
    <property type="match status" value="1"/>
</dbReference>
<accession>A0A0U1L2K2</accession>
<evidence type="ECO:0000313" key="2">
    <source>
        <dbReference type="Proteomes" id="UP000049855"/>
    </source>
</evidence>
<sequence length="154" mass="17089">MRQIYEANNKSIPVGASLTIGGDEGLDKVGGLFRRLSSLSRRERFTAYVNAIAKFNGGDMPVEMAEGMFNVIRQSMKSARFTPQPYMGDIRFLQAREPLTLVPGTNEITLDFWREICLGEFEVIEIAGNHFTCIETEPNASSLAKLIGGVLIKK</sequence>
<dbReference type="SUPFAM" id="SSF53474">
    <property type="entry name" value="alpha/beta-Hydrolases"/>
    <property type="match status" value="1"/>
</dbReference>
<dbReference type="Proteomes" id="UP000049855">
    <property type="component" value="Unassembled WGS sequence"/>
</dbReference>
<reference evidence="2" key="1">
    <citation type="submission" date="2015-03" db="EMBL/GenBank/DDBJ databases">
        <authorList>
            <person name="Nijsse Bart"/>
        </authorList>
    </citation>
    <scope>NUCLEOTIDE SEQUENCE [LARGE SCALE GENOMIC DNA]</scope>
</reference>
<name>A0A0U1L2K2_9FIRM</name>